<name>A0A5M8FK67_9GAMM</name>
<protein>
    <submittedName>
        <fullName evidence="2">Uncharacterized protein</fullName>
    </submittedName>
</protein>
<dbReference type="OrthoDB" id="5772903at2"/>
<organism evidence="2 3">
    <name type="scientific">Thiohalocapsa marina</name>
    <dbReference type="NCBI Taxonomy" id="424902"/>
    <lineage>
        <taxon>Bacteria</taxon>
        <taxon>Pseudomonadati</taxon>
        <taxon>Pseudomonadota</taxon>
        <taxon>Gammaproteobacteria</taxon>
        <taxon>Chromatiales</taxon>
        <taxon>Chromatiaceae</taxon>
        <taxon>Thiohalocapsa</taxon>
    </lineage>
</organism>
<sequence length="286" mass="30366">MSTTMHSGRPEPSCRHSTGRVPPPPDRLPALLRVLLPGLLPGLLLALLLPLLTAPSAAQADDGSPRATMADAMARMMEAMGFLDDAGDRVAAMSGLGAGAMPGMAQGMMPGLGQMGQTPFGFNPWMPGAIPNTIAGASDALPSAMKPAAGTAMQDMMEQLPGAGSMLDSMSQMMPQLPQGAGWQHTTLDGLWEGRLGGLLIVQAHRFRLYAPHGGFVDGLIQQRGERVVLYDPSTDIARPYDMAQHQGRLVLRDPQGQVFLYRRLWLEELDRAVAPSSGQPPASAR</sequence>
<dbReference type="Proteomes" id="UP000322981">
    <property type="component" value="Unassembled WGS sequence"/>
</dbReference>
<evidence type="ECO:0000313" key="2">
    <source>
        <dbReference type="EMBL" id="KAA6183581.1"/>
    </source>
</evidence>
<dbReference type="RefSeq" id="WP_150094305.1">
    <property type="nucleotide sequence ID" value="NZ_VWXX01000031.1"/>
</dbReference>
<proteinExistence type="predicted"/>
<feature type="region of interest" description="Disordered" evidence="1">
    <location>
        <begin position="1"/>
        <end position="24"/>
    </location>
</feature>
<keyword evidence="3" id="KW-1185">Reference proteome</keyword>
<evidence type="ECO:0000313" key="3">
    <source>
        <dbReference type="Proteomes" id="UP000322981"/>
    </source>
</evidence>
<comment type="caution">
    <text evidence="2">The sequence shown here is derived from an EMBL/GenBank/DDBJ whole genome shotgun (WGS) entry which is preliminary data.</text>
</comment>
<dbReference type="AlphaFoldDB" id="A0A5M8FK67"/>
<dbReference type="EMBL" id="VWXX01000031">
    <property type="protein sequence ID" value="KAA6183581.1"/>
    <property type="molecule type" value="Genomic_DNA"/>
</dbReference>
<reference evidence="2 3" key="1">
    <citation type="submission" date="2019-09" db="EMBL/GenBank/DDBJ databases">
        <title>Whole-genome sequence of the purple sulfur bacterium Thiohalocapsa marina DSM 19078.</title>
        <authorList>
            <person name="Kyndt J.A."/>
            <person name="Meyer T.E."/>
        </authorList>
    </citation>
    <scope>NUCLEOTIDE SEQUENCE [LARGE SCALE GENOMIC DNA]</scope>
    <source>
        <strain evidence="2 3">DSM 19078</strain>
    </source>
</reference>
<gene>
    <name evidence="2" type="ORF">F2Q65_15430</name>
</gene>
<accession>A0A5M8FK67</accession>
<evidence type="ECO:0000256" key="1">
    <source>
        <dbReference type="SAM" id="MobiDB-lite"/>
    </source>
</evidence>